<dbReference type="EMBL" id="OA890396">
    <property type="protein sequence ID" value="CAD7284479.1"/>
    <property type="molecule type" value="Genomic_DNA"/>
</dbReference>
<reference evidence="2" key="1">
    <citation type="submission" date="2020-11" db="EMBL/GenBank/DDBJ databases">
        <authorList>
            <person name="Tran Van P."/>
        </authorList>
    </citation>
    <scope>NUCLEOTIDE SEQUENCE</scope>
</reference>
<dbReference type="Gene3D" id="1.10.1380.10">
    <property type="entry name" value="Neutral endopeptidase , domain2"/>
    <property type="match status" value="1"/>
</dbReference>
<dbReference type="Proteomes" id="UP000678499">
    <property type="component" value="Unassembled WGS sequence"/>
</dbReference>
<evidence type="ECO:0000259" key="1">
    <source>
        <dbReference type="Pfam" id="PF05649"/>
    </source>
</evidence>
<gene>
    <name evidence="2" type="ORF">NMOB1V02_LOCUS12085</name>
</gene>
<dbReference type="Pfam" id="PF05649">
    <property type="entry name" value="Peptidase_M13_N"/>
    <property type="match status" value="1"/>
</dbReference>
<dbReference type="InterPro" id="IPR008753">
    <property type="entry name" value="Peptidase_M13_N"/>
</dbReference>
<dbReference type="SUPFAM" id="SSF55486">
    <property type="entry name" value="Metalloproteases ('zincins'), catalytic domain"/>
    <property type="match status" value="1"/>
</dbReference>
<evidence type="ECO:0000313" key="2">
    <source>
        <dbReference type="EMBL" id="CAD7284479.1"/>
    </source>
</evidence>
<feature type="domain" description="Peptidase M13 N-terminal" evidence="1">
    <location>
        <begin position="8"/>
        <end position="184"/>
    </location>
</feature>
<accession>A0A7R9C1A1</accession>
<dbReference type="GO" id="GO:0006508">
    <property type="term" value="P:proteolysis"/>
    <property type="evidence" value="ECO:0007669"/>
    <property type="project" value="InterPro"/>
</dbReference>
<organism evidence="2">
    <name type="scientific">Notodromas monacha</name>
    <dbReference type="NCBI Taxonomy" id="399045"/>
    <lineage>
        <taxon>Eukaryota</taxon>
        <taxon>Metazoa</taxon>
        <taxon>Ecdysozoa</taxon>
        <taxon>Arthropoda</taxon>
        <taxon>Crustacea</taxon>
        <taxon>Oligostraca</taxon>
        <taxon>Ostracoda</taxon>
        <taxon>Podocopa</taxon>
        <taxon>Podocopida</taxon>
        <taxon>Cypridocopina</taxon>
        <taxon>Cypridoidea</taxon>
        <taxon>Cyprididae</taxon>
        <taxon>Notodromas</taxon>
    </lineage>
</organism>
<name>A0A7R9C1A1_9CRUS</name>
<feature type="non-terminal residue" evidence="2">
    <location>
        <position position="193"/>
    </location>
</feature>
<keyword evidence="3" id="KW-1185">Reference proteome</keyword>
<dbReference type="OrthoDB" id="6475849at2759"/>
<dbReference type="EMBL" id="CAJPEX010008359">
    <property type="protein sequence ID" value="CAG0924631.1"/>
    <property type="molecule type" value="Genomic_DNA"/>
</dbReference>
<dbReference type="InterPro" id="IPR042089">
    <property type="entry name" value="Peptidase_M13_dom_2"/>
</dbReference>
<evidence type="ECO:0000313" key="3">
    <source>
        <dbReference type="Proteomes" id="UP000678499"/>
    </source>
</evidence>
<proteinExistence type="predicted"/>
<sequence>MEQVLSWNLKELLNDGSGGDSNTMTGRTKMFHNACMTLPIKGAEGSQGLLDLMDQFGGFPMISPKSSISGWKFNWLDTVIKMRQLTYSSYPLNVYVYLDDLDSTKYVTFVDESTLGMSDFVLLGDPTSQDLTDYVDYMYYAAKHLRDSRAIIAKTPPEDTPTDEDLWLAIQDVKTFEIALANVSTLVLSNKIL</sequence>
<protein>
    <recommendedName>
        <fullName evidence="1">Peptidase M13 N-terminal domain-containing protein</fullName>
    </recommendedName>
</protein>
<dbReference type="AlphaFoldDB" id="A0A7R9C1A1"/>